<keyword evidence="2" id="KW-0238">DNA-binding</keyword>
<evidence type="ECO:0000313" key="7">
    <source>
        <dbReference type="Proteomes" id="UP000030856"/>
    </source>
</evidence>
<dbReference type="InterPro" id="IPR012318">
    <property type="entry name" value="HTH_CRP"/>
</dbReference>
<evidence type="ECO:0000259" key="4">
    <source>
        <dbReference type="PROSITE" id="PS50042"/>
    </source>
</evidence>
<dbReference type="InterPro" id="IPR014710">
    <property type="entry name" value="RmlC-like_jellyroll"/>
</dbReference>
<dbReference type="InterPro" id="IPR036388">
    <property type="entry name" value="WH-like_DNA-bd_sf"/>
</dbReference>
<accession>A0A0B0HA82</accession>
<feature type="domain" description="Cyclic nucleotide-binding" evidence="4">
    <location>
        <begin position="26"/>
        <end position="95"/>
    </location>
</feature>
<dbReference type="GO" id="GO:0003700">
    <property type="term" value="F:DNA-binding transcription factor activity"/>
    <property type="evidence" value="ECO:0007669"/>
    <property type="project" value="TreeGrafter"/>
</dbReference>
<evidence type="ECO:0000313" key="5">
    <source>
        <dbReference type="EMBL" id="KHF25577.1"/>
    </source>
</evidence>
<evidence type="ECO:0000256" key="3">
    <source>
        <dbReference type="ARBA" id="ARBA00023163"/>
    </source>
</evidence>
<dbReference type="OrthoDB" id="9126850at2"/>
<dbReference type="GO" id="GO:0005829">
    <property type="term" value="C:cytosol"/>
    <property type="evidence" value="ECO:0007669"/>
    <property type="project" value="TreeGrafter"/>
</dbReference>
<dbReference type="CDD" id="cd00038">
    <property type="entry name" value="CAP_ED"/>
    <property type="match status" value="1"/>
</dbReference>
<keyword evidence="3" id="KW-0804">Transcription</keyword>
<dbReference type="Proteomes" id="UP000190962">
    <property type="component" value="Unassembled WGS sequence"/>
</dbReference>
<dbReference type="PROSITE" id="PS50042">
    <property type="entry name" value="CNMP_BINDING_3"/>
    <property type="match status" value="1"/>
</dbReference>
<dbReference type="Pfam" id="PF00027">
    <property type="entry name" value="cNMP_binding"/>
    <property type="match status" value="1"/>
</dbReference>
<dbReference type="EMBL" id="JRAA01000001">
    <property type="protein sequence ID" value="KHF25577.1"/>
    <property type="molecule type" value="Genomic_DNA"/>
</dbReference>
<organism evidence="5 7">
    <name type="scientific">Solemya velum gill symbiont</name>
    <dbReference type="NCBI Taxonomy" id="2340"/>
    <lineage>
        <taxon>Bacteria</taxon>
        <taxon>Pseudomonadati</taxon>
        <taxon>Pseudomonadota</taxon>
        <taxon>Gammaproteobacteria</taxon>
        <taxon>sulfur-oxidizing symbionts</taxon>
    </lineage>
</organism>
<gene>
    <name evidence="6" type="ORF">BOV88_05595</name>
    <name evidence="5" type="ORF">JV46_11960</name>
</gene>
<evidence type="ECO:0000313" key="6">
    <source>
        <dbReference type="EMBL" id="OOY35407.1"/>
    </source>
</evidence>
<dbReference type="SUPFAM" id="SSF46785">
    <property type="entry name" value="Winged helix' DNA-binding domain"/>
    <property type="match status" value="1"/>
</dbReference>
<keyword evidence="1" id="KW-0805">Transcription regulation</keyword>
<dbReference type="Proteomes" id="UP000030856">
    <property type="component" value="Unassembled WGS sequence"/>
</dbReference>
<dbReference type="SUPFAM" id="SSF51206">
    <property type="entry name" value="cAMP-binding domain-like"/>
    <property type="match status" value="1"/>
</dbReference>
<dbReference type="InterPro" id="IPR050397">
    <property type="entry name" value="Env_Response_Regulators"/>
</dbReference>
<dbReference type="PANTHER" id="PTHR24567">
    <property type="entry name" value="CRP FAMILY TRANSCRIPTIONAL REGULATORY PROTEIN"/>
    <property type="match status" value="1"/>
</dbReference>
<dbReference type="AlphaFoldDB" id="A0A0B0HA82"/>
<dbReference type="PANTHER" id="PTHR24567:SF28">
    <property type="entry name" value="LISTERIOLYSIN REGULATORY PROTEIN"/>
    <property type="match status" value="1"/>
</dbReference>
<dbReference type="Gene3D" id="1.10.10.10">
    <property type="entry name" value="Winged helix-like DNA-binding domain superfamily/Winged helix DNA-binding domain"/>
    <property type="match status" value="1"/>
</dbReference>
<dbReference type="GO" id="GO:0003677">
    <property type="term" value="F:DNA binding"/>
    <property type="evidence" value="ECO:0007669"/>
    <property type="project" value="UniProtKB-KW"/>
</dbReference>
<evidence type="ECO:0000256" key="2">
    <source>
        <dbReference type="ARBA" id="ARBA00023125"/>
    </source>
</evidence>
<comment type="caution">
    <text evidence="5">The sequence shown here is derived from an EMBL/GenBank/DDBJ whole genome shotgun (WGS) entry which is preliminary data.</text>
</comment>
<protein>
    <submittedName>
        <fullName evidence="5">cAMP-binding protein</fullName>
    </submittedName>
</protein>
<proteinExistence type="predicted"/>
<reference evidence="6 8" key="2">
    <citation type="submission" date="2016-11" db="EMBL/GenBank/DDBJ databases">
        <title>Mixed transmission modes and dynamic genome evolution in an obligate animal-bacterial symbiosis.</title>
        <authorList>
            <person name="Russell S.L."/>
            <person name="Corbett-Detig R.B."/>
            <person name="Cavanaugh C.M."/>
        </authorList>
    </citation>
    <scope>NUCLEOTIDE SEQUENCE [LARGE SCALE GENOMIC DNA]</scope>
    <source>
        <strain evidence="6">MA-KB16</strain>
    </source>
</reference>
<dbReference type="Pfam" id="PF13545">
    <property type="entry name" value="HTH_Crp_2"/>
    <property type="match status" value="1"/>
</dbReference>
<reference evidence="5 7" key="1">
    <citation type="journal article" date="2014" name="BMC Genomics">
        <title>The genome of the intracellular bacterium of the coastal bivalve, Solemya velum: a blueprint for thriving in and out of symbiosis.</title>
        <authorList>
            <person name="Dmytrenko O."/>
            <person name="Russell S.L."/>
            <person name="Loo W.T."/>
            <person name="Fontanez K.M."/>
            <person name="Liao L."/>
            <person name="Roeselers G."/>
            <person name="Sharma R."/>
            <person name="Stewart F.J."/>
            <person name="Newton I.L."/>
            <person name="Woyke T."/>
            <person name="Wu D."/>
            <person name="Lang J.M."/>
            <person name="Eisen J.A."/>
            <person name="Cavanaugh C.M."/>
        </authorList>
    </citation>
    <scope>NUCLEOTIDE SEQUENCE [LARGE SCALE GENOMIC DNA]</scope>
    <source>
        <strain evidence="5 7">WH</strain>
    </source>
</reference>
<dbReference type="EMBL" id="MPNX01000005">
    <property type="protein sequence ID" value="OOY35407.1"/>
    <property type="molecule type" value="Genomic_DNA"/>
</dbReference>
<dbReference type="InterPro" id="IPR000595">
    <property type="entry name" value="cNMP-bd_dom"/>
</dbReference>
<evidence type="ECO:0000313" key="8">
    <source>
        <dbReference type="Proteomes" id="UP000190962"/>
    </source>
</evidence>
<dbReference type="RefSeq" id="WP_043115247.1">
    <property type="nucleotide sequence ID" value="NZ_JRAA01000001.1"/>
</dbReference>
<dbReference type="InterPro" id="IPR036390">
    <property type="entry name" value="WH_DNA-bd_sf"/>
</dbReference>
<dbReference type="eggNOG" id="COG0664">
    <property type="taxonomic scope" value="Bacteria"/>
</dbReference>
<keyword evidence="7" id="KW-1185">Reference proteome</keyword>
<name>A0A0B0HA82_SOVGS</name>
<dbReference type="STRING" id="2340.JV46_11960"/>
<dbReference type="InterPro" id="IPR018490">
    <property type="entry name" value="cNMP-bd_dom_sf"/>
</dbReference>
<dbReference type="Gene3D" id="2.60.120.10">
    <property type="entry name" value="Jelly Rolls"/>
    <property type="match status" value="1"/>
</dbReference>
<dbReference type="SMART" id="SM00100">
    <property type="entry name" value="cNMP"/>
    <property type="match status" value="1"/>
</dbReference>
<evidence type="ECO:0000256" key="1">
    <source>
        <dbReference type="ARBA" id="ARBA00023015"/>
    </source>
</evidence>
<sequence length="237" mass="26601">MKQDKIETAWSGAEKCETCGIRHLALFADLEHEDFVHIHNPIHEVVFKHGEALYHLESAAEHVYTVRSGLVKLVQYLPDGTPRIVRILRPGDLAGIEITTGGNYQHDAIALTPVETCQIPMTVINTLSEETPRLHRQLLERWKNALITADSWLTQLSTGTARNRVINLLLWLDANTTQADGSFTLPVREDIGAMVALTTETVSRIVAELRRSDIVSMLPGQRARIDRDELALLIEEE</sequence>